<dbReference type="Gene3D" id="3.40.50.1820">
    <property type="entry name" value="alpha/beta hydrolase"/>
    <property type="match status" value="1"/>
</dbReference>
<evidence type="ECO:0000313" key="2">
    <source>
        <dbReference type="EMBL" id="CAB4915786.1"/>
    </source>
</evidence>
<dbReference type="InterPro" id="IPR000073">
    <property type="entry name" value="AB_hydrolase_1"/>
</dbReference>
<protein>
    <submittedName>
        <fullName evidence="2">Unannotated protein</fullName>
    </submittedName>
</protein>
<dbReference type="InterPro" id="IPR029058">
    <property type="entry name" value="AB_hydrolase_fold"/>
</dbReference>
<dbReference type="SUPFAM" id="SSF53474">
    <property type="entry name" value="alpha/beta-Hydrolases"/>
    <property type="match status" value="1"/>
</dbReference>
<dbReference type="Pfam" id="PF12697">
    <property type="entry name" value="Abhydrolase_6"/>
    <property type="match status" value="1"/>
</dbReference>
<name>A0A6J7HA71_9ZZZZ</name>
<reference evidence="2" key="1">
    <citation type="submission" date="2020-05" db="EMBL/GenBank/DDBJ databases">
        <authorList>
            <person name="Chiriac C."/>
            <person name="Salcher M."/>
            <person name="Ghai R."/>
            <person name="Kavagutti S V."/>
        </authorList>
    </citation>
    <scope>NUCLEOTIDE SEQUENCE</scope>
</reference>
<dbReference type="AlphaFoldDB" id="A0A6J7HA71"/>
<dbReference type="PANTHER" id="PTHR46438:SF11">
    <property type="entry name" value="LIPASE-RELATED"/>
    <property type="match status" value="1"/>
</dbReference>
<gene>
    <name evidence="2" type="ORF">UFOPK3674_00228</name>
</gene>
<accession>A0A6J7HA71</accession>
<dbReference type="PANTHER" id="PTHR46438">
    <property type="entry name" value="ALPHA/BETA-HYDROLASES SUPERFAMILY PROTEIN"/>
    <property type="match status" value="1"/>
</dbReference>
<dbReference type="EMBL" id="CAFBMX010000001">
    <property type="protein sequence ID" value="CAB4915786.1"/>
    <property type="molecule type" value="Genomic_DNA"/>
</dbReference>
<proteinExistence type="predicted"/>
<feature type="domain" description="AB hydrolase-1" evidence="1">
    <location>
        <begin position="25"/>
        <end position="262"/>
    </location>
</feature>
<evidence type="ECO:0000259" key="1">
    <source>
        <dbReference type="Pfam" id="PF12697"/>
    </source>
</evidence>
<sequence length="278" mass="30666">MKLRLYHHPDGARIAYREQGTGPRLVLWHSALLSHREFAPLVEELEHRHRVVLPDLPLHGDSEDRPRHPYTLDWLAEVVAGFCTDVAGPRPLVGGHGLGAELVLRAVTQRRMAPSRLILMPSAMHRAERDPRWRRWRMAARLGAVPGLDRLLMHGARAALPPSAGVRLSARADPAAGDLVRHALAGAGGNVNLARSWSRLVRRLPPGPRRELLDAYPGMAMPTLLLWADMDAQHPQAIAEEALDLLPNGLLRIVPGTGFLMAYDDPVCVAREITAFCG</sequence>
<organism evidence="2">
    <name type="scientific">freshwater metagenome</name>
    <dbReference type="NCBI Taxonomy" id="449393"/>
    <lineage>
        <taxon>unclassified sequences</taxon>
        <taxon>metagenomes</taxon>
        <taxon>ecological metagenomes</taxon>
    </lineage>
</organism>